<comment type="similarity">
    <text evidence="1">Belongs to the leucine-binding protein family.</text>
</comment>
<evidence type="ECO:0000256" key="4">
    <source>
        <dbReference type="SAM" id="MobiDB-lite"/>
    </source>
</evidence>
<accession>A0AA97AH83</accession>
<dbReference type="Pfam" id="PF13458">
    <property type="entry name" value="Peripla_BP_6"/>
    <property type="match status" value="1"/>
</dbReference>
<proteinExistence type="inferred from homology"/>
<keyword evidence="5" id="KW-0472">Membrane</keyword>
<dbReference type="SUPFAM" id="SSF53822">
    <property type="entry name" value="Periplasmic binding protein-like I"/>
    <property type="match status" value="1"/>
</dbReference>
<dbReference type="RefSeq" id="WP_316433960.1">
    <property type="nucleotide sequence ID" value="NZ_CP053586.1"/>
</dbReference>
<name>A0AA97AH83_9CYAN</name>
<dbReference type="InterPro" id="IPR051010">
    <property type="entry name" value="BCAA_transport"/>
</dbReference>
<evidence type="ECO:0000256" key="1">
    <source>
        <dbReference type="ARBA" id="ARBA00010062"/>
    </source>
</evidence>
<dbReference type="Gene3D" id="3.40.50.2300">
    <property type="match status" value="2"/>
</dbReference>
<dbReference type="InterPro" id="IPR019734">
    <property type="entry name" value="TPR_rpt"/>
</dbReference>
<dbReference type="InterPro" id="IPR028081">
    <property type="entry name" value="Leu-bd"/>
</dbReference>
<reference evidence="7" key="1">
    <citation type="submission" date="2020-05" db="EMBL/GenBank/DDBJ databases">
        <authorList>
            <person name="Zhu T."/>
            <person name="Keshari N."/>
            <person name="Lu X."/>
        </authorList>
    </citation>
    <scope>NUCLEOTIDE SEQUENCE</scope>
    <source>
        <strain evidence="7">NK1-12</strain>
    </source>
</reference>
<feature type="transmembrane region" description="Helical" evidence="5">
    <location>
        <begin position="9"/>
        <end position="30"/>
    </location>
</feature>
<dbReference type="InterPro" id="IPR028082">
    <property type="entry name" value="Peripla_BP_I"/>
</dbReference>
<dbReference type="PANTHER" id="PTHR30483:SF6">
    <property type="entry name" value="PERIPLASMIC BINDING PROTEIN OF ABC TRANSPORTER FOR NATURAL AMINO ACIDS"/>
    <property type="match status" value="1"/>
</dbReference>
<feature type="region of interest" description="Disordered" evidence="4">
    <location>
        <begin position="475"/>
        <end position="495"/>
    </location>
</feature>
<keyword evidence="3" id="KW-0802">TPR repeat</keyword>
<gene>
    <name evidence="7" type="ORF">HJG54_06255</name>
</gene>
<keyword evidence="5" id="KW-1133">Transmembrane helix</keyword>
<evidence type="ECO:0000259" key="6">
    <source>
        <dbReference type="Pfam" id="PF13458"/>
    </source>
</evidence>
<sequence length="495" mass="53638">MSSRNSRESFLLAISLLITVGILGILWFWLSPRLTSQVAQLEGEQSSASSSLNVALANRFSLGERQLINDVDTLAKREGIAAFAAAEYQMAVQWFEESLQLKPNDPETLIYLNNARLRAAQRPTYRIATSVPIGKAVNVAQEILRGVAQAQDEINRSGGINNVGLEVEIIDDSNDPNLTRQIATVLVNDQDVLAVVGHNTSDASLGAAPIYQEHGLVMISPTTFNPAVAKVGNYIFRAVPTAQSIAAALVEHLTEQLSEQLSQPAKMLICYDATAPDNAVFRDAFVDTLTANGGEVVKVTNKQGDDLCNFASRAFDPEQAIARAIEQGANSLYLGPSINNLAPAIEVARANDGQLALFGSPSLYTQKITQDGQQAVEGLVLVAPWSPDAYPDFAQRAQRLWRATVNWRTATAYDATRAVIAGLQQGKTRRELQRALQNPDFSTSGAGDSVRFLDTRDRRLTPVLIQVQSNSSGEYRFRSAPVRSAPAPVPPVQSP</sequence>
<organism evidence="7">
    <name type="scientific">Leptolyngbya sp. NK1-12</name>
    <dbReference type="NCBI Taxonomy" id="2547451"/>
    <lineage>
        <taxon>Bacteria</taxon>
        <taxon>Bacillati</taxon>
        <taxon>Cyanobacteriota</taxon>
        <taxon>Cyanophyceae</taxon>
        <taxon>Leptolyngbyales</taxon>
        <taxon>Leptolyngbyaceae</taxon>
        <taxon>Leptolyngbya group</taxon>
        <taxon>Leptolyngbya</taxon>
    </lineage>
</organism>
<dbReference type="AlphaFoldDB" id="A0AA97AH83"/>
<dbReference type="EMBL" id="CP053586">
    <property type="protein sequence ID" value="WNZ22501.1"/>
    <property type="molecule type" value="Genomic_DNA"/>
</dbReference>
<evidence type="ECO:0000313" key="7">
    <source>
        <dbReference type="EMBL" id="WNZ22501.1"/>
    </source>
</evidence>
<keyword evidence="5" id="KW-0812">Transmembrane</keyword>
<evidence type="ECO:0000256" key="3">
    <source>
        <dbReference type="PROSITE-ProRule" id="PRU00339"/>
    </source>
</evidence>
<keyword evidence="2" id="KW-0732">Signal</keyword>
<protein>
    <submittedName>
        <fullName evidence="7">Amino acid ABC transporter substrate-binding protein</fullName>
    </submittedName>
</protein>
<feature type="domain" description="Leucine-binding protein" evidence="6">
    <location>
        <begin position="138"/>
        <end position="469"/>
    </location>
</feature>
<dbReference type="PANTHER" id="PTHR30483">
    <property type="entry name" value="LEUCINE-SPECIFIC-BINDING PROTEIN"/>
    <property type="match status" value="1"/>
</dbReference>
<evidence type="ECO:0000256" key="5">
    <source>
        <dbReference type="SAM" id="Phobius"/>
    </source>
</evidence>
<dbReference type="PROSITE" id="PS50005">
    <property type="entry name" value="TPR"/>
    <property type="match status" value="1"/>
</dbReference>
<feature type="repeat" description="TPR" evidence="3">
    <location>
        <begin position="72"/>
        <end position="105"/>
    </location>
</feature>
<evidence type="ECO:0000256" key="2">
    <source>
        <dbReference type="ARBA" id="ARBA00022729"/>
    </source>
</evidence>
<dbReference type="CDD" id="cd06268">
    <property type="entry name" value="PBP1_ABC_transporter_LIVBP-like"/>
    <property type="match status" value="1"/>
</dbReference>